<gene>
    <name evidence="3" type="ORF">FHL15_001154</name>
</gene>
<dbReference type="InterPro" id="IPR054491">
    <property type="entry name" value="MGH1-like_GH"/>
</dbReference>
<dbReference type="OrthoDB" id="5382128at2759"/>
<feature type="chain" id="PRO_5022072771" description="Mannosylglycerate hydrolase MGH1-like glycoside hydrolase domain-containing protein" evidence="1">
    <location>
        <begin position="23"/>
        <end position="694"/>
    </location>
</feature>
<dbReference type="AlphaFoldDB" id="A0A553ICL6"/>
<dbReference type="InterPro" id="IPR012341">
    <property type="entry name" value="6hp_glycosidase-like_sf"/>
</dbReference>
<evidence type="ECO:0000256" key="1">
    <source>
        <dbReference type="SAM" id="SignalP"/>
    </source>
</evidence>
<accession>A0A553ICL6</accession>
<proteinExistence type="predicted"/>
<name>A0A553ICL6_9PEZI</name>
<dbReference type="Gene3D" id="2.60.120.260">
    <property type="entry name" value="Galactose-binding domain-like"/>
    <property type="match status" value="1"/>
</dbReference>
<dbReference type="GO" id="GO:0005975">
    <property type="term" value="P:carbohydrate metabolic process"/>
    <property type="evidence" value="ECO:0007669"/>
    <property type="project" value="InterPro"/>
</dbReference>
<keyword evidence="4" id="KW-1185">Reference proteome</keyword>
<dbReference type="EMBL" id="VFLP01000004">
    <property type="protein sequence ID" value="TRX97944.1"/>
    <property type="molecule type" value="Genomic_DNA"/>
</dbReference>
<feature type="signal peptide" evidence="1">
    <location>
        <begin position="1"/>
        <end position="22"/>
    </location>
</feature>
<protein>
    <recommendedName>
        <fullName evidence="2">Mannosylglycerate hydrolase MGH1-like glycoside hydrolase domain-containing protein</fullName>
    </recommendedName>
</protein>
<evidence type="ECO:0000259" key="2">
    <source>
        <dbReference type="Pfam" id="PF22422"/>
    </source>
</evidence>
<sequence>MAGSTKIALFGLVLSSGRQVLAGLNQAALAGKYFGNDAPWYQDRIPFFEVSDTAIMDVYYYRWQVFRAHQRDLGADGYISTEFIDDVSWQTQPSASINAATQFHLNEGRWCRDRRFRVDYTNFMYGPDANPRAYSDSTALSAWNAYLVDGVQSDLTGLLDSMQNLYNHWQDTQYDSSKGLFYVEPIADGTEYTIASIDASCGSDGFTGGTAFRPSINTYQYGNARAIANIAELVGKADVAADYNARAEAIKKNVQSSLWNSTFEHFIDRYYASTQCSTYWDFIRGRELVGYVPWLHNLPDDDTVYAPAWAHLIDPEKLGGLYGMRTNEPSYEYYMKQYRYQGTARECQWNGPAWPYQTSQVLGALANVLDHYPKTAAENTITAQDYMNLLRQYAKLHYNKNRGGLNIEEDYDSATGAPIVGLDRSSHYFHSSFVDLVVTGLVGIRPRADDVLEINPLAVDIKYFRIEGLIYHGNEVSVQWDADGSRYGTKGLVVEVGGNVVGTSKTLARVTVNVTRKAPPQYLRYIAKSIQLENSTVDPQIPRYPVGSVSVPDAVPYQVQHAIDGRIWFFPQPNNTGIISHGWLTPAGNGSEVWHMVDFGNKINLTSAEVAFYADGGIGVPTAYRVEANLANGWQIVPKAKFPRLVGNGITYASWSTVSTSQIRLVFTPPKGLPSRLVEWKLYSELVDGSVFHR</sequence>
<organism evidence="3 4">
    <name type="scientific">Xylaria flabelliformis</name>
    <dbReference type="NCBI Taxonomy" id="2512241"/>
    <lineage>
        <taxon>Eukaryota</taxon>
        <taxon>Fungi</taxon>
        <taxon>Dikarya</taxon>
        <taxon>Ascomycota</taxon>
        <taxon>Pezizomycotina</taxon>
        <taxon>Sordariomycetes</taxon>
        <taxon>Xylariomycetidae</taxon>
        <taxon>Xylariales</taxon>
        <taxon>Xylariaceae</taxon>
        <taxon>Xylaria</taxon>
    </lineage>
</organism>
<reference evidence="4" key="1">
    <citation type="submission" date="2019-06" db="EMBL/GenBank/DDBJ databases">
        <title>Draft genome sequence of the griseofulvin-producing fungus Xylaria cubensis strain G536.</title>
        <authorList>
            <person name="Mead M.E."/>
            <person name="Raja H.A."/>
            <person name="Steenwyk J.L."/>
            <person name="Knowles S.L."/>
            <person name="Oberlies N.H."/>
            <person name="Rokas A."/>
        </authorList>
    </citation>
    <scope>NUCLEOTIDE SEQUENCE [LARGE SCALE GENOMIC DNA]</scope>
    <source>
        <strain evidence="4">G536</strain>
    </source>
</reference>
<dbReference type="Pfam" id="PF22422">
    <property type="entry name" value="MGH1-like_GH"/>
    <property type="match status" value="1"/>
</dbReference>
<dbReference type="GO" id="GO:0003824">
    <property type="term" value="F:catalytic activity"/>
    <property type="evidence" value="ECO:0007669"/>
    <property type="project" value="UniProtKB-ARBA"/>
</dbReference>
<dbReference type="Proteomes" id="UP000319160">
    <property type="component" value="Unassembled WGS sequence"/>
</dbReference>
<keyword evidence="1" id="KW-0732">Signal</keyword>
<dbReference type="Gene3D" id="1.50.10.10">
    <property type="match status" value="1"/>
</dbReference>
<evidence type="ECO:0000313" key="3">
    <source>
        <dbReference type="EMBL" id="TRX97944.1"/>
    </source>
</evidence>
<feature type="domain" description="Mannosylglycerate hydrolase MGH1-like glycoside hydrolase" evidence="2">
    <location>
        <begin position="96"/>
        <end position="431"/>
    </location>
</feature>
<comment type="caution">
    <text evidence="3">The sequence shown here is derived from an EMBL/GenBank/DDBJ whole genome shotgun (WGS) entry which is preliminary data.</text>
</comment>
<evidence type="ECO:0000313" key="4">
    <source>
        <dbReference type="Proteomes" id="UP000319160"/>
    </source>
</evidence>
<dbReference type="STRING" id="2512241.A0A553ICL6"/>
<dbReference type="SUPFAM" id="SSF48208">
    <property type="entry name" value="Six-hairpin glycosidases"/>
    <property type="match status" value="1"/>
</dbReference>
<dbReference type="InterPro" id="IPR008928">
    <property type="entry name" value="6-hairpin_glycosidase_sf"/>
</dbReference>